<accession>A0A2T1DW63</accession>
<comment type="similarity">
    <text evidence="3">Belongs to the DegT/DnrJ/EryC1 family.</text>
</comment>
<sequence>MGNSTNNIPFNKLYTTNQELEYISQAIANGQIAGDEAFTKKCQQWLKQALGSQKVLLTHSCTAALEMAVILAGIQPGDEVIMPSYTFVSTANAVVLRGGIPVFVDIRPDTLNIDETLVEAAITSKTKAIMPVHYAGMSCEMDTIKALAAKHGLALIEDAAQGFGSTYKGQPVGSLGQMAAFSFHATKNIVSGEGGALAINDPALIERAEIVWEKGTNRSQFFRGTVDKYTWVDVGSSYLPSDLLAAFLWAQLGYADEIKQRRLRIWHRYNKAFAELELQRRAQRPTVPSECQHNAHIYYLLVNDIETRTRVLSVLKQHGVQATFHYVPLHSAPAGRKYARAHGELSVTEDICDRIVRLPLSAALTTEEVDRVIGLVLQTLAA</sequence>
<keyword evidence="5" id="KW-1185">Reference proteome</keyword>
<dbReference type="OrthoDB" id="9810913at2"/>
<evidence type="ECO:0000313" key="4">
    <source>
        <dbReference type="EMBL" id="PSB24681.1"/>
    </source>
</evidence>
<dbReference type="FunFam" id="3.40.640.10:FF:000037">
    <property type="entry name" value="dTDP-4-amino-4,6-dideoxygalactose transaminase"/>
    <property type="match status" value="1"/>
</dbReference>
<keyword evidence="2 3" id="KW-0663">Pyridoxal phosphate</keyword>
<dbReference type="EMBL" id="PVWK01000142">
    <property type="protein sequence ID" value="PSB24681.1"/>
    <property type="molecule type" value="Genomic_DNA"/>
</dbReference>
<dbReference type="InterPro" id="IPR012749">
    <property type="entry name" value="WecE-like"/>
</dbReference>
<feature type="modified residue" description="N6-(pyridoxal phosphate)lysine" evidence="2">
    <location>
        <position position="187"/>
    </location>
</feature>
<dbReference type="SUPFAM" id="SSF53383">
    <property type="entry name" value="PLP-dependent transferases"/>
    <property type="match status" value="1"/>
</dbReference>
<dbReference type="Gene3D" id="3.40.640.10">
    <property type="entry name" value="Type I PLP-dependent aspartate aminotransferase-like (Major domain)"/>
    <property type="match status" value="1"/>
</dbReference>
<dbReference type="InterPro" id="IPR015424">
    <property type="entry name" value="PyrdxlP-dep_Trfase"/>
</dbReference>
<dbReference type="GO" id="GO:0000271">
    <property type="term" value="P:polysaccharide biosynthetic process"/>
    <property type="evidence" value="ECO:0007669"/>
    <property type="project" value="TreeGrafter"/>
</dbReference>
<gene>
    <name evidence="4" type="ORF">C7B82_26845</name>
</gene>
<evidence type="ECO:0000256" key="1">
    <source>
        <dbReference type="PIRSR" id="PIRSR000390-1"/>
    </source>
</evidence>
<dbReference type="CDD" id="cd00616">
    <property type="entry name" value="AHBA_syn"/>
    <property type="match status" value="1"/>
</dbReference>
<reference evidence="4 5" key="2">
    <citation type="submission" date="2018-03" db="EMBL/GenBank/DDBJ databases">
        <title>The ancient ancestry and fast evolution of plastids.</title>
        <authorList>
            <person name="Moore K.R."/>
            <person name="Magnabosco C."/>
            <person name="Momper L."/>
            <person name="Gold D.A."/>
            <person name="Bosak T."/>
            <person name="Fournier G.P."/>
        </authorList>
    </citation>
    <scope>NUCLEOTIDE SEQUENCE [LARGE SCALE GENOMIC DNA]</scope>
    <source>
        <strain evidence="4 5">ULC18</strain>
    </source>
</reference>
<reference evidence="5" key="1">
    <citation type="submission" date="2018-02" db="EMBL/GenBank/DDBJ databases">
        <authorList>
            <person name="Moore K."/>
            <person name="Momper L."/>
        </authorList>
    </citation>
    <scope>NUCLEOTIDE SEQUENCE [LARGE SCALE GENOMIC DNA]</scope>
    <source>
        <strain evidence="5">ULC18</strain>
    </source>
</reference>
<dbReference type="InterPro" id="IPR000653">
    <property type="entry name" value="DegT/StrS_aminotransferase"/>
</dbReference>
<evidence type="ECO:0000313" key="5">
    <source>
        <dbReference type="Proteomes" id="UP000239576"/>
    </source>
</evidence>
<evidence type="ECO:0000256" key="3">
    <source>
        <dbReference type="RuleBase" id="RU004508"/>
    </source>
</evidence>
<dbReference type="PIRSF" id="PIRSF000390">
    <property type="entry name" value="PLP_StrS"/>
    <property type="match status" value="1"/>
</dbReference>
<evidence type="ECO:0000256" key="2">
    <source>
        <dbReference type="PIRSR" id="PIRSR000390-2"/>
    </source>
</evidence>
<name>A0A2T1DW63_9CYAN</name>
<dbReference type="PANTHER" id="PTHR30244">
    <property type="entry name" value="TRANSAMINASE"/>
    <property type="match status" value="1"/>
</dbReference>
<dbReference type="NCBIfam" id="NF008687">
    <property type="entry name" value="PRK11706.1"/>
    <property type="match status" value="1"/>
</dbReference>
<dbReference type="AlphaFoldDB" id="A0A2T1DW63"/>
<dbReference type="InterPro" id="IPR015421">
    <property type="entry name" value="PyrdxlP-dep_Trfase_major"/>
</dbReference>
<dbReference type="GO" id="GO:0030170">
    <property type="term" value="F:pyridoxal phosphate binding"/>
    <property type="evidence" value="ECO:0007669"/>
    <property type="project" value="TreeGrafter"/>
</dbReference>
<protein>
    <submittedName>
        <fullName evidence="4">dTDP-4-amino-4,6-dideoxygalactose transaminase</fullName>
    </submittedName>
</protein>
<dbReference type="GO" id="GO:0019180">
    <property type="term" value="F:dTDP-4-amino-4,6-dideoxygalactose transaminase activity"/>
    <property type="evidence" value="ECO:0007669"/>
    <property type="project" value="TreeGrafter"/>
</dbReference>
<dbReference type="NCBIfam" id="TIGR02379">
    <property type="entry name" value="ECA_wecE"/>
    <property type="match status" value="1"/>
</dbReference>
<dbReference type="PANTHER" id="PTHR30244:SF34">
    <property type="entry name" value="DTDP-4-AMINO-4,6-DIDEOXYGALACTOSE TRANSAMINASE"/>
    <property type="match status" value="1"/>
</dbReference>
<proteinExistence type="inferred from homology"/>
<organism evidence="4 5">
    <name type="scientific">Stenomitos frigidus ULC18</name>
    <dbReference type="NCBI Taxonomy" id="2107698"/>
    <lineage>
        <taxon>Bacteria</taxon>
        <taxon>Bacillati</taxon>
        <taxon>Cyanobacteriota</taxon>
        <taxon>Cyanophyceae</taxon>
        <taxon>Leptolyngbyales</taxon>
        <taxon>Leptolyngbyaceae</taxon>
        <taxon>Stenomitos</taxon>
    </lineage>
</organism>
<dbReference type="Pfam" id="PF01041">
    <property type="entry name" value="DegT_DnrJ_EryC1"/>
    <property type="match status" value="1"/>
</dbReference>
<comment type="caution">
    <text evidence="4">The sequence shown here is derived from an EMBL/GenBank/DDBJ whole genome shotgun (WGS) entry which is preliminary data.</text>
</comment>
<dbReference type="Proteomes" id="UP000239576">
    <property type="component" value="Unassembled WGS sequence"/>
</dbReference>
<feature type="active site" description="Proton acceptor" evidence="1">
    <location>
        <position position="187"/>
    </location>
</feature>